<feature type="transmembrane region" description="Helical" evidence="1">
    <location>
        <begin position="31"/>
        <end position="52"/>
    </location>
</feature>
<protein>
    <recommendedName>
        <fullName evidence="4">DUF3311 domain-containing protein</fullName>
    </recommendedName>
</protein>
<evidence type="ECO:0000256" key="1">
    <source>
        <dbReference type="SAM" id="Phobius"/>
    </source>
</evidence>
<organism evidence="2 3">
    <name type="scientific">Kushneria aurantia</name>
    <dbReference type="NCBI Taxonomy" id="504092"/>
    <lineage>
        <taxon>Bacteria</taxon>
        <taxon>Pseudomonadati</taxon>
        <taxon>Pseudomonadota</taxon>
        <taxon>Gammaproteobacteria</taxon>
        <taxon>Oceanospirillales</taxon>
        <taxon>Halomonadaceae</taxon>
        <taxon>Kushneria</taxon>
    </lineage>
</organism>
<comment type="caution">
    <text evidence="2">The sequence shown here is derived from an EMBL/GenBank/DDBJ whole genome shotgun (WGS) entry which is preliminary data.</text>
</comment>
<proteinExistence type="predicted"/>
<evidence type="ECO:0000313" key="3">
    <source>
        <dbReference type="Proteomes" id="UP001589814"/>
    </source>
</evidence>
<dbReference type="RefSeq" id="WP_019952436.1">
    <property type="nucleotide sequence ID" value="NZ_JBHLVX010000036.1"/>
</dbReference>
<keyword evidence="1" id="KW-0812">Transmembrane</keyword>
<dbReference type="EMBL" id="JBHLVX010000036">
    <property type="protein sequence ID" value="MFC0268167.1"/>
    <property type="molecule type" value="Genomic_DNA"/>
</dbReference>
<feature type="transmembrane region" description="Helical" evidence="1">
    <location>
        <begin position="7"/>
        <end position="25"/>
    </location>
</feature>
<evidence type="ECO:0000313" key="2">
    <source>
        <dbReference type="EMBL" id="MFC0268167.1"/>
    </source>
</evidence>
<reference evidence="2 3" key="1">
    <citation type="submission" date="2024-09" db="EMBL/GenBank/DDBJ databases">
        <authorList>
            <person name="Sun Q."/>
            <person name="Mori K."/>
        </authorList>
    </citation>
    <scope>NUCLEOTIDE SEQUENCE [LARGE SCALE GENOMIC DNA]</scope>
    <source>
        <strain evidence="2 3">CCM 7415</strain>
    </source>
</reference>
<gene>
    <name evidence="2" type="ORF">ACFFHW_09255</name>
</gene>
<dbReference type="Proteomes" id="UP001589814">
    <property type="component" value="Unassembled WGS sequence"/>
</dbReference>
<keyword evidence="1" id="KW-1133">Transmembrane helix</keyword>
<keyword evidence="1" id="KW-0472">Membrane</keyword>
<keyword evidence="3" id="KW-1185">Reference proteome</keyword>
<accession>A0ABV6G595</accession>
<evidence type="ECO:0008006" key="4">
    <source>
        <dbReference type="Google" id="ProtNLM"/>
    </source>
</evidence>
<sequence length="67" mass="7647">MTTSRWIWSVWVLVLLGVVLPFGPLSGVQAWYGSFLLWTLMGVLVIVANVLITRRFVDADERESDHE</sequence>
<name>A0ABV6G595_9GAMM</name>